<dbReference type="EMBL" id="MVDE01000017">
    <property type="protein sequence ID" value="PKQ66121.1"/>
    <property type="molecule type" value="Genomic_DNA"/>
</dbReference>
<comment type="caution">
    <text evidence="1">The sequence shown here is derived from an EMBL/GenBank/DDBJ whole genome shotgun (WGS) entry which is preliminary data.</text>
</comment>
<evidence type="ECO:0000313" key="1">
    <source>
        <dbReference type="EMBL" id="PKQ66121.1"/>
    </source>
</evidence>
<sequence length="62" mass="7524">MISRYQDREKLYQFGITRLGNTSQENIKILENHLFHLKMNEDYVINSYKEVEELVQFINSNE</sequence>
<accession>A0A2N3I735</accession>
<dbReference type="RefSeq" id="WP_101310128.1">
    <property type="nucleotide sequence ID" value="NZ_CAXXEE010000003.1"/>
</dbReference>
<protein>
    <submittedName>
        <fullName evidence="1">Uncharacterized protein</fullName>
    </submittedName>
</protein>
<organism evidence="1 2">
    <name type="scientific">Labilibaculum manganireducens</name>
    <dbReference type="NCBI Taxonomy" id="1940525"/>
    <lineage>
        <taxon>Bacteria</taxon>
        <taxon>Pseudomonadati</taxon>
        <taxon>Bacteroidota</taxon>
        <taxon>Bacteroidia</taxon>
        <taxon>Marinilabiliales</taxon>
        <taxon>Marinifilaceae</taxon>
        <taxon>Labilibaculum</taxon>
    </lineage>
</organism>
<gene>
    <name evidence="1" type="ORF">BZG01_12225</name>
</gene>
<dbReference type="Proteomes" id="UP000233618">
    <property type="component" value="Unassembled WGS sequence"/>
</dbReference>
<evidence type="ECO:0000313" key="2">
    <source>
        <dbReference type="Proteomes" id="UP000233618"/>
    </source>
</evidence>
<name>A0A2N3I735_9BACT</name>
<keyword evidence="2" id="KW-1185">Reference proteome</keyword>
<proteinExistence type="predicted"/>
<dbReference type="AlphaFoldDB" id="A0A2N3I735"/>
<reference evidence="1 2" key="1">
    <citation type="journal article" date="2017" name="Front. Microbiol.">
        <title>Labilibaculum manganireducens gen. nov., sp. nov. and Labilibaculum filiforme sp. nov., Novel Bacteroidetes Isolated from Subsurface Sediments of the Baltic Sea.</title>
        <authorList>
            <person name="Vandieken V."/>
            <person name="Marshall I.P."/>
            <person name="Niemann H."/>
            <person name="Engelen B."/>
            <person name="Cypionka H."/>
        </authorList>
    </citation>
    <scope>NUCLEOTIDE SEQUENCE [LARGE SCALE GENOMIC DNA]</scope>
    <source>
        <strain evidence="1 2">59.10-2M</strain>
    </source>
</reference>